<dbReference type="InterPro" id="IPR058997">
    <property type="entry name" value="YycE-like_C"/>
</dbReference>
<protein>
    <submittedName>
        <fullName evidence="3">Glyoxalase</fullName>
    </submittedName>
</protein>
<evidence type="ECO:0000259" key="2">
    <source>
        <dbReference type="Pfam" id="PF22659"/>
    </source>
</evidence>
<dbReference type="PATRIC" id="fig|1453496.5.peg.3064"/>
<organism evidence="3 4">
    <name type="scientific">Hafnia alvei FB1</name>
    <dbReference type="NCBI Taxonomy" id="1453496"/>
    <lineage>
        <taxon>Bacteria</taxon>
        <taxon>Pseudomonadati</taxon>
        <taxon>Pseudomonadota</taxon>
        <taxon>Gammaproteobacteria</taxon>
        <taxon>Enterobacterales</taxon>
        <taxon>Hafniaceae</taxon>
        <taxon>Hafnia</taxon>
    </lineage>
</organism>
<dbReference type="Gene3D" id="3.10.180.10">
    <property type="entry name" value="2,3-Dihydroxybiphenyl 1,2-Dioxygenase, domain 1"/>
    <property type="match status" value="1"/>
</dbReference>
<name>A0A097R4B1_HAFAL</name>
<reference evidence="3 4" key="1">
    <citation type="journal article" date="2014" name="Gut Pathog.">
        <title>Gene clusters of Hafnia alvei strain FB1 important in survival and pathogenesis: a draft genome perspective.</title>
        <authorList>
            <person name="Tan J.Y."/>
            <person name="Yin W.F."/>
            <person name="Chan K.G."/>
        </authorList>
    </citation>
    <scope>NUCLEOTIDE SEQUENCE [LARGE SCALE GENOMIC DNA]</scope>
    <source>
        <strain evidence="3 4">FB1</strain>
    </source>
</reference>
<dbReference type="Pfam" id="PF22658">
    <property type="entry name" value="YycE-like_N"/>
    <property type="match status" value="1"/>
</dbReference>
<dbReference type="InterPro" id="IPR029068">
    <property type="entry name" value="Glyas_Bleomycin-R_OHBP_Dase"/>
</dbReference>
<proteinExistence type="predicted"/>
<dbReference type="CDD" id="cd06587">
    <property type="entry name" value="VOC"/>
    <property type="match status" value="1"/>
</dbReference>
<evidence type="ECO:0000259" key="1">
    <source>
        <dbReference type="Pfam" id="PF22658"/>
    </source>
</evidence>
<dbReference type="RefSeq" id="WP_025797790.1">
    <property type="nucleotide sequence ID" value="NZ_CP009706.1"/>
</dbReference>
<dbReference type="EMBL" id="CP009706">
    <property type="protein sequence ID" value="AIU73565.1"/>
    <property type="molecule type" value="Genomic_DNA"/>
</dbReference>
<gene>
    <name evidence="3" type="ORF">AT03_14980</name>
</gene>
<dbReference type="SUPFAM" id="SSF54593">
    <property type="entry name" value="Glyoxalase/Bleomycin resistance protein/Dihydroxybiphenyl dioxygenase"/>
    <property type="match status" value="1"/>
</dbReference>
<dbReference type="HOGENOM" id="CLU_107214_1_0_6"/>
<dbReference type="Pfam" id="PF22659">
    <property type="entry name" value="YycE-like_C"/>
    <property type="match status" value="1"/>
</dbReference>
<keyword evidence="4" id="KW-1185">Reference proteome</keyword>
<evidence type="ECO:0000313" key="4">
    <source>
        <dbReference type="Proteomes" id="UP000029986"/>
    </source>
</evidence>
<dbReference type="Proteomes" id="UP000029986">
    <property type="component" value="Chromosome"/>
</dbReference>
<sequence length="132" mass="15249">MTHKNNRLRIARPTNRLDLIAQMYCKGLDFDVLGHFNDHQGFDGVIVGHPHHAYHLEFTHHRGTTVPDAPTADNLLVFYIPDEAEWRAACTKMELAGFLVVVSYNPYWDQHGKTFADLDGYRVVLQNTDWDR</sequence>
<feature type="domain" description="YycE-like C-terminal" evidence="2">
    <location>
        <begin position="73"/>
        <end position="127"/>
    </location>
</feature>
<dbReference type="eggNOG" id="COG0346">
    <property type="taxonomic scope" value="Bacteria"/>
</dbReference>
<dbReference type="AlphaFoldDB" id="A0A097R4B1"/>
<dbReference type="KEGG" id="hav:AT03_14980"/>
<evidence type="ECO:0000313" key="3">
    <source>
        <dbReference type="EMBL" id="AIU73565.1"/>
    </source>
</evidence>
<accession>A0A097R4B1</accession>
<feature type="domain" description="YycE-like N-terminal" evidence="1">
    <location>
        <begin position="8"/>
        <end position="59"/>
    </location>
</feature>
<dbReference type="InterPro" id="IPR058998">
    <property type="entry name" value="YycE-like_N"/>
</dbReference>
<dbReference type="OrthoDB" id="8018325at2"/>